<evidence type="ECO:0000256" key="1">
    <source>
        <dbReference type="ARBA" id="ARBA00022630"/>
    </source>
</evidence>
<dbReference type="InterPro" id="IPR036188">
    <property type="entry name" value="FAD/NAD-bd_sf"/>
</dbReference>
<keyword evidence="1" id="KW-0285">Flavoprotein</keyword>
<dbReference type="EMBL" id="JBHSAY010000009">
    <property type="protein sequence ID" value="MFC4132715.1"/>
    <property type="molecule type" value="Genomic_DNA"/>
</dbReference>
<dbReference type="SUPFAM" id="SSF51905">
    <property type="entry name" value="FAD/NAD(P)-binding domain"/>
    <property type="match status" value="1"/>
</dbReference>
<comment type="caution">
    <text evidence="5">The sequence shown here is derived from an EMBL/GenBank/DDBJ whole genome shotgun (WGS) entry which is preliminary data.</text>
</comment>
<keyword evidence="6" id="KW-1185">Reference proteome</keyword>
<evidence type="ECO:0000313" key="6">
    <source>
        <dbReference type="Proteomes" id="UP001595816"/>
    </source>
</evidence>
<evidence type="ECO:0000313" key="5">
    <source>
        <dbReference type="EMBL" id="MFC4132715.1"/>
    </source>
</evidence>
<dbReference type="Pfam" id="PF07992">
    <property type="entry name" value="Pyr_redox_2"/>
    <property type="match status" value="1"/>
</dbReference>
<dbReference type="PANTHER" id="PTHR48105">
    <property type="entry name" value="THIOREDOXIN REDUCTASE 1-RELATED-RELATED"/>
    <property type="match status" value="1"/>
</dbReference>
<dbReference type="InterPro" id="IPR050097">
    <property type="entry name" value="Ferredoxin-NADP_redctase_2"/>
</dbReference>
<accession>A0ABV8LPN2</accession>
<organism evidence="5 6">
    <name type="scientific">Hamadaea flava</name>
    <dbReference type="NCBI Taxonomy" id="1742688"/>
    <lineage>
        <taxon>Bacteria</taxon>
        <taxon>Bacillati</taxon>
        <taxon>Actinomycetota</taxon>
        <taxon>Actinomycetes</taxon>
        <taxon>Micromonosporales</taxon>
        <taxon>Micromonosporaceae</taxon>
        <taxon>Hamadaea</taxon>
    </lineage>
</organism>
<evidence type="ECO:0000259" key="4">
    <source>
        <dbReference type="Pfam" id="PF07992"/>
    </source>
</evidence>
<dbReference type="Proteomes" id="UP001595816">
    <property type="component" value="Unassembled WGS sequence"/>
</dbReference>
<keyword evidence="2" id="KW-0560">Oxidoreductase</keyword>
<proteinExistence type="predicted"/>
<gene>
    <name evidence="5" type="ORF">ACFOZ4_19075</name>
</gene>
<protein>
    <submittedName>
        <fullName evidence="5">NAD(P)/FAD-dependent oxidoreductase</fullName>
    </submittedName>
</protein>
<feature type="domain" description="FAD/NAD(P)-binding" evidence="4">
    <location>
        <begin position="4"/>
        <end position="282"/>
    </location>
</feature>
<evidence type="ECO:0000256" key="2">
    <source>
        <dbReference type="ARBA" id="ARBA00023002"/>
    </source>
</evidence>
<comment type="catalytic activity">
    <reaction evidence="3">
        <text>[thioredoxin]-dithiol + NADP(+) = [thioredoxin]-disulfide + NADPH + H(+)</text>
        <dbReference type="Rhea" id="RHEA:20345"/>
        <dbReference type="Rhea" id="RHEA-COMP:10698"/>
        <dbReference type="Rhea" id="RHEA-COMP:10700"/>
        <dbReference type="ChEBI" id="CHEBI:15378"/>
        <dbReference type="ChEBI" id="CHEBI:29950"/>
        <dbReference type="ChEBI" id="CHEBI:50058"/>
        <dbReference type="ChEBI" id="CHEBI:57783"/>
        <dbReference type="ChEBI" id="CHEBI:58349"/>
        <dbReference type="EC" id="1.8.1.9"/>
    </reaction>
</comment>
<dbReference type="PRINTS" id="PR00469">
    <property type="entry name" value="PNDRDTASEII"/>
</dbReference>
<dbReference type="InterPro" id="IPR023753">
    <property type="entry name" value="FAD/NAD-binding_dom"/>
</dbReference>
<reference evidence="6" key="1">
    <citation type="journal article" date="2019" name="Int. J. Syst. Evol. Microbiol.">
        <title>The Global Catalogue of Microorganisms (GCM) 10K type strain sequencing project: providing services to taxonomists for standard genome sequencing and annotation.</title>
        <authorList>
            <consortium name="The Broad Institute Genomics Platform"/>
            <consortium name="The Broad Institute Genome Sequencing Center for Infectious Disease"/>
            <person name="Wu L."/>
            <person name="Ma J."/>
        </authorList>
    </citation>
    <scope>NUCLEOTIDE SEQUENCE [LARGE SCALE GENOMIC DNA]</scope>
    <source>
        <strain evidence="6">CGMCC 4.7289</strain>
    </source>
</reference>
<dbReference type="PRINTS" id="PR00368">
    <property type="entry name" value="FADPNR"/>
</dbReference>
<evidence type="ECO:0000256" key="3">
    <source>
        <dbReference type="ARBA" id="ARBA00048132"/>
    </source>
</evidence>
<name>A0ABV8LPN2_9ACTN</name>
<sequence length="305" mass="31985">MDAYDVVVIGGGAAGLNAALVLGRARRRVAVVDAGEPRNAPAAHLQGFLSRDGVPPAELLAVGRAEVTGYGGEIISGRVAGIDRDQREPGFTVRLTDGSTLQARRVLVATGLTDELPELPGLPELWGRDVLHCPYCHGWEVRDQAIGVLATDERAVHQALLVKQWSDDVVFFAHAYALTAEDRRKLDARKVAVIEGPVAGLTIDGGRLRGVELRSGRIVERSALFVAPRFVPIDGLLRDLGCAVENGLVQVDSFGRTRVAGVWAAGNVVLPMASVVMAAAAGAAAAMVINGDLVEEEVGVALAAG</sequence>
<dbReference type="RefSeq" id="WP_253763573.1">
    <property type="nucleotide sequence ID" value="NZ_JAMZDZ010000001.1"/>
</dbReference>
<dbReference type="Gene3D" id="3.50.50.60">
    <property type="entry name" value="FAD/NAD(P)-binding domain"/>
    <property type="match status" value="2"/>
</dbReference>